<dbReference type="EMBL" id="JAIWYP010000009">
    <property type="protein sequence ID" value="KAH3769483.1"/>
    <property type="molecule type" value="Genomic_DNA"/>
</dbReference>
<dbReference type="AlphaFoldDB" id="A0A9D4DYF2"/>
<evidence type="ECO:0000313" key="1">
    <source>
        <dbReference type="EMBL" id="KAH3769483.1"/>
    </source>
</evidence>
<name>A0A9D4DYF2_DREPO</name>
<comment type="caution">
    <text evidence="1">The sequence shown here is derived from an EMBL/GenBank/DDBJ whole genome shotgun (WGS) entry which is preliminary data.</text>
</comment>
<evidence type="ECO:0000313" key="2">
    <source>
        <dbReference type="Proteomes" id="UP000828390"/>
    </source>
</evidence>
<keyword evidence="2" id="KW-1185">Reference proteome</keyword>
<accession>A0A9D4DYF2</accession>
<reference evidence="1" key="2">
    <citation type="submission" date="2020-11" db="EMBL/GenBank/DDBJ databases">
        <authorList>
            <person name="McCartney M.A."/>
            <person name="Auch B."/>
            <person name="Kono T."/>
            <person name="Mallez S."/>
            <person name="Becker A."/>
            <person name="Gohl D.M."/>
            <person name="Silverstein K.A.T."/>
            <person name="Koren S."/>
            <person name="Bechman K.B."/>
            <person name="Herman A."/>
            <person name="Abrahante J.E."/>
            <person name="Garbe J."/>
        </authorList>
    </citation>
    <scope>NUCLEOTIDE SEQUENCE</scope>
    <source>
        <strain evidence="1">Duluth1</strain>
        <tissue evidence="1">Whole animal</tissue>
    </source>
</reference>
<gene>
    <name evidence="1" type="ORF">DPMN_170751</name>
</gene>
<organism evidence="1 2">
    <name type="scientific">Dreissena polymorpha</name>
    <name type="common">Zebra mussel</name>
    <name type="synonym">Mytilus polymorpha</name>
    <dbReference type="NCBI Taxonomy" id="45954"/>
    <lineage>
        <taxon>Eukaryota</taxon>
        <taxon>Metazoa</taxon>
        <taxon>Spiralia</taxon>
        <taxon>Lophotrochozoa</taxon>
        <taxon>Mollusca</taxon>
        <taxon>Bivalvia</taxon>
        <taxon>Autobranchia</taxon>
        <taxon>Heteroconchia</taxon>
        <taxon>Euheterodonta</taxon>
        <taxon>Imparidentia</taxon>
        <taxon>Neoheterodontei</taxon>
        <taxon>Myida</taxon>
        <taxon>Dreissenoidea</taxon>
        <taxon>Dreissenidae</taxon>
        <taxon>Dreissena</taxon>
    </lineage>
</organism>
<proteinExistence type="predicted"/>
<sequence length="108" mass="11761">MGENETTTAYISSVRQRPPSAFSGVILAQSSSLEVLQEGFLWVNNRCCHDQVVFVGLEIHVGDAEQLADTPVLKGLYLSFCLRTKRSSSPTVGWKVLTSLFLVSVGAD</sequence>
<dbReference type="Proteomes" id="UP000828390">
    <property type="component" value="Unassembled WGS sequence"/>
</dbReference>
<protein>
    <submittedName>
        <fullName evidence="1">Uncharacterized protein</fullName>
    </submittedName>
</protein>
<reference evidence="1" key="1">
    <citation type="journal article" date="2019" name="bioRxiv">
        <title>The Genome of the Zebra Mussel, Dreissena polymorpha: A Resource for Invasive Species Research.</title>
        <authorList>
            <person name="McCartney M.A."/>
            <person name="Auch B."/>
            <person name="Kono T."/>
            <person name="Mallez S."/>
            <person name="Zhang Y."/>
            <person name="Obille A."/>
            <person name="Becker A."/>
            <person name="Abrahante J.E."/>
            <person name="Garbe J."/>
            <person name="Badalamenti J.P."/>
            <person name="Herman A."/>
            <person name="Mangelson H."/>
            <person name="Liachko I."/>
            <person name="Sullivan S."/>
            <person name="Sone E.D."/>
            <person name="Koren S."/>
            <person name="Silverstein K.A.T."/>
            <person name="Beckman K.B."/>
            <person name="Gohl D.M."/>
        </authorList>
    </citation>
    <scope>NUCLEOTIDE SEQUENCE</scope>
    <source>
        <strain evidence="1">Duluth1</strain>
        <tissue evidence="1">Whole animal</tissue>
    </source>
</reference>